<feature type="compositionally biased region" description="Basic and acidic residues" evidence="1">
    <location>
        <begin position="540"/>
        <end position="558"/>
    </location>
</feature>
<dbReference type="EMBL" id="NHYD01003763">
    <property type="protein sequence ID" value="PPQ73415.1"/>
    <property type="molecule type" value="Genomic_DNA"/>
</dbReference>
<dbReference type="InParanoid" id="A0A409W4M3"/>
<organism evidence="2 3">
    <name type="scientific">Psilocybe cyanescens</name>
    <dbReference type="NCBI Taxonomy" id="93625"/>
    <lineage>
        <taxon>Eukaryota</taxon>
        <taxon>Fungi</taxon>
        <taxon>Dikarya</taxon>
        <taxon>Basidiomycota</taxon>
        <taxon>Agaricomycotina</taxon>
        <taxon>Agaricomycetes</taxon>
        <taxon>Agaricomycetidae</taxon>
        <taxon>Agaricales</taxon>
        <taxon>Agaricineae</taxon>
        <taxon>Strophariaceae</taxon>
        <taxon>Psilocybe</taxon>
    </lineage>
</organism>
<name>A0A409W4M3_PSICY</name>
<keyword evidence="3" id="KW-1185">Reference proteome</keyword>
<dbReference type="OrthoDB" id="3061702at2759"/>
<evidence type="ECO:0000313" key="2">
    <source>
        <dbReference type="EMBL" id="PPQ73415.1"/>
    </source>
</evidence>
<dbReference type="Proteomes" id="UP000283269">
    <property type="component" value="Unassembled WGS sequence"/>
</dbReference>
<feature type="compositionally biased region" description="Polar residues" evidence="1">
    <location>
        <begin position="492"/>
        <end position="509"/>
    </location>
</feature>
<comment type="caution">
    <text evidence="2">The sequence shown here is derived from an EMBL/GenBank/DDBJ whole genome shotgun (WGS) entry which is preliminary data.</text>
</comment>
<dbReference type="STRING" id="93625.A0A409W4M3"/>
<feature type="region of interest" description="Disordered" evidence="1">
    <location>
        <begin position="600"/>
        <end position="631"/>
    </location>
</feature>
<feature type="compositionally biased region" description="Polar residues" evidence="1">
    <location>
        <begin position="573"/>
        <end position="586"/>
    </location>
</feature>
<reference evidence="2 3" key="1">
    <citation type="journal article" date="2018" name="Evol. Lett.">
        <title>Horizontal gene cluster transfer increased hallucinogenic mushroom diversity.</title>
        <authorList>
            <person name="Reynolds H.T."/>
            <person name="Vijayakumar V."/>
            <person name="Gluck-Thaler E."/>
            <person name="Korotkin H.B."/>
            <person name="Matheny P.B."/>
            <person name="Slot J.C."/>
        </authorList>
    </citation>
    <scope>NUCLEOTIDE SEQUENCE [LARGE SCALE GENOMIC DNA]</scope>
    <source>
        <strain evidence="2 3">2631</strain>
    </source>
</reference>
<evidence type="ECO:0000313" key="3">
    <source>
        <dbReference type="Proteomes" id="UP000283269"/>
    </source>
</evidence>
<protein>
    <submittedName>
        <fullName evidence="2">Uncharacterized protein</fullName>
    </submittedName>
</protein>
<sequence length="631" mass="69408">MSPMVQPTAEMSIHPSLPLIEQSTFTKDQVKFLKTYLPQYHAICDAEDNTKGAKKDWVLTTVFPAYITKFSPNTTGDSLRIKMVRWFHNRSKKGVSVKRASKSDKGKRPRATNAIEVFAAENKEIITQEMSKKRVAEGSLSKDVNLADYVKIRKEVYEDLDDAAKAEYQLKAEKQNEKLKNGPDINHVFENQESIVEDTIIALRPLIGRGWSGHGDAVFFVQGAYRDQKDDLVSFSATIGDTLEMKSFESYVPNFAETIKKPFKSWARSEALPERAKPVPVTSDATPSVQVIEVSCRNDGFPILPSLDFEDTVSPKDARRLLNDYIAALWMVSIPPDKSHILVPWEGLSSELRSSLLDNPVPFMSIKSLNPQQAPTDDIYRILGTILSEQAKGEDPLRFSVDRETLHALQLDQNKTANSQPSRMPLKVSPKLSKKKSKRVVESDSSEGEQLDFSAPQPLGANIARKTPNPSMPAIFQAAPTTPGSAVAASDHTPNLSIHSVSWSPSVTPGSPVAVATKPGKGRKRNLNEPDRLTATQVPKPKELAANDKKQKLNEPDRPTAPQAYKPKEFAASSASKSDTISPVTRTDTLDTAANLYAATGLEQIGKNPAKGSTKRKKPAATGVPSRQSGR</sequence>
<evidence type="ECO:0000256" key="1">
    <source>
        <dbReference type="SAM" id="MobiDB-lite"/>
    </source>
</evidence>
<dbReference type="AlphaFoldDB" id="A0A409W4M3"/>
<feature type="region of interest" description="Disordered" evidence="1">
    <location>
        <begin position="414"/>
        <end position="586"/>
    </location>
</feature>
<gene>
    <name evidence="2" type="ORF">CVT25_001015</name>
</gene>
<proteinExistence type="predicted"/>
<accession>A0A409W4M3</accession>